<organism evidence="1">
    <name type="scientific">hydrothermal vent metagenome</name>
    <dbReference type="NCBI Taxonomy" id="652676"/>
    <lineage>
        <taxon>unclassified sequences</taxon>
        <taxon>metagenomes</taxon>
        <taxon>ecological metagenomes</taxon>
    </lineage>
</organism>
<sequence length="45" mass="4984">MVKPPPIRPTFEHALDMTEAQAIAALTAAFEADRVHPFQTQGKHI</sequence>
<proteinExistence type="predicted"/>
<dbReference type="EMBL" id="UOGK01000225">
    <property type="protein sequence ID" value="VAX39342.1"/>
    <property type="molecule type" value="Genomic_DNA"/>
</dbReference>
<reference evidence="1" key="1">
    <citation type="submission" date="2018-06" db="EMBL/GenBank/DDBJ databases">
        <authorList>
            <person name="Zhirakovskaya E."/>
        </authorList>
    </citation>
    <scope>NUCLEOTIDE SEQUENCE</scope>
</reference>
<gene>
    <name evidence="1" type="ORF">MNBD_PLANCTO03-131</name>
</gene>
<evidence type="ECO:0000313" key="1">
    <source>
        <dbReference type="EMBL" id="VAX39342.1"/>
    </source>
</evidence>
<name>A0A3B1DEW6_9ZZZZ</name>
<dbReference type="AlphaFoldDB" id="A0A3B1DEW6"/>
<accession>A0A3B1DEW6</accession>
<feature type="non-terminal residue" evidence="1">
    <location>
        <position position="45"/>
    </location>
</feature>
<protein>
    <submittedName>
        <fullName evidence="1">Uncharacterized protein</fullName>
    </submittedName>
</protein>